<dbReference type="PANTHER" id="PTHR31286:SF99">
    <property type="entry name" value="DUF4283 DOMAIN-CONTAINING PROTEIN"/>
    <property type="match status" value="1"/>
</dbReference>
<dbReference type="InterPro" id="IPR040256">
    <property type="entry name" value="At4g02000-like"/>
</dbReference>
<dbReference type="AlphaFoldDB" id="A0A061E340"/>
<proteinExistence type="predicted"/>
<dbReference type="Proteomes" id="UP000026915">
    <property type="component" value="Chromosome 2"/>
</dbReference>
<dbReference type="InParanoid" id="A0A061E340"/>
<accession>A0A061E340</accession>
<evidence type="ECO:0000313" key="1">
    <source>
        <dbReference type="EMBL" id="EOX99380.1"/>
    </source>
</evidence>
<keyword evidence="2" id="KW-1185">Reference proteome</keyword>
<name>A0A061E340_THECC</name>
<evidence type="ECO:0000313" key="2">
    <source>
        <dbReference type="Proteomes" id="UP000026915"/>
    </source>
</evidence>
<organism evidence="1 2">
    <name type="scientific">Theobroma cacao</name>
    <name type="common">Cacao</name>
    <name type="synonym">Cocoa</name>
    <dbReference type="NCBI Taxonomy" id="3641"/>
    <lineage>
        <taxon>Eukaryota</taxon>
        <taxon>Viridiplantae</taxon>
        <taxon>Streptophyta</taxon>
        <taxon>Embryophyta</taxon>
        <taxon>Tracheophyta</taxon>
        <taxon>Spermatophyta</taxon>
        <taxon>Magnoliopsida</taxon>
        <taxon>eudicotyledons</taxon>
        <taxon>Gunneridae</taxon>
        <taxon>Pentapetalae</taxon>
        <taxon>rosids</taxon>
        <taxon>malvids</taxon>
        <taxon>Malvales</taxon>
        <taxon>Malvaceae</taxon>
        <taxon>Byttnerioideae</taxon>
        <taxon>Theobroma</taxon>
    </lineage>
</organism>
<dbReference type="HOGENOM" id="CLU_1506018_0_0_1"/>
<dbReference type="EMBL" id="CM001880">
    <property type="protein sequence ID" value="EOX99380.1"/>
    <property type="molecule type" value="Genomic_DNA"/>
</dbReference>
<dbReference type="Gramene" id="EOX99380">
    <property type="protein sequence ID" value="EOX99380"/>
    <property type="gene ID" value="TCM_008063"/>
</dbReference>
<dbReference type="PANTHER" id="PTHR31286">
    <property type="entry name" value="GLYCINE-RICH CELL WALL STRUCTURAL PROTEIN 1.8-LIKE"/>
    <property type="match status" value="1"/>
</dbReference>
<gene>
    <name evidence="1" type="ORF">TCM_008063</name>
</gene>
<protein>
    <submittedName>
        <fullName evidence="1">Uncharacterized protein</fullName>
    </submittedName>
</protein>
<sequence length="179" mass="20464">MQKISYRNILMHNEQHLSKETDSEEGGEIVEDIESDDDDLKFMVTGLLKFYDRDVLMRIGNKLGRTLKVGRTTSHALRGKFTRIYVEIDLHKPLVPKIFIEKATKKDYEPTKYGPWMVAKKVYTRNSGGKTAMVDKAKAKVASKEEGPKTSLHSGYRFHLLDKEDTSLGEEEIVPETTD</sequence>
<reference evidence="1 2" key="1">
    <citation type="journal article" date="2013" name="Genome Biol.">
        <title>The genome sequence of the most widely cultivated cacao type and its use to identify candidate genes regulating pod color.</title>
        <authorList>
            <person name="Motamayor J.C."/>
            <person name="Mockaitis K."/>
            <person name="Schmutz J."/>
            <person name="Haiminen N."/>
            <person name="Iii D.L."/>
            <person name="Cornejo O."/>
            <person name="Findley S.D."/>
            <person name="Zheng P."/>
            <person name="Utro F."/>
            <person name="Royaert S."/>
            <person name="Saski C."/>
            <person name="Jenkins J."/>
            <person name="Podicheti R."/>
            <person name="Zhao M."/>
            <person name="Scheffler B.E."/>
            <person name="Stack J.C."/>
            <person name="Feltus F.A."/>
            <person name="Mustiga G.M."/>
            <person name="Amores F."/>
            <person name="Phillips W."/>
            <person name="Marelli J.P."/>
            <person name="May G.D."/>
            <person name="Shapiro H."/>
            <person name="Ma J."/>
            <person name="Bustamante C.D."/>
            <person name="Schnell R.J."/>
            <person name="Main D."/>
            <person name="Gilbert D."/>
            <person name="Parida L."/>
            <person name="Kuhn D.N."/>
        </authorList>
    </citation>
    <scope>NUCLEOTIDE SEQUENCE [LARGE SCALE GENOMIC DNA]</scope>
    <source>
        <strain evidence="2">cv. Matina 1-6</strain>
    </source>
</reference>